<feature type="transmembrane region" description="Helical" evidence="7">
    <location>
        <begin position="152"/>
        <end position="175"/>
    </location>
</feature>
<dbReference type="Gene3D" id="1.10.3720.10">
    <property type="entry name" value="MetI-like"/>
    <property type="match status" value="1"/>
</dbReference>
<dbReference type="Proteomes" id="UP000218676">
    <property type="component" value="Chromosome 1"/>
</dbReference>
<evidence type="ECO:0000256" key="3">
    <source>
        <dbReference type="ARBA" id="ARBA00022475"/>
    </source>
</evidence>
<dbReference type="InterPro" id="IPR000515">
    <property type="entry name" value="MetI-like"/>
</dbReference>
<reference evidence="11" key="2">
    <citation type="submission" date="2017-05" db="EMBL/GenBank/DDBJ databases">
        <title>Whole genome sequence of fish pathogenic bacteria, Photobacterium damselae subsp. piscicida, strain 91-197, isolated from hybrid striped bass (Morone sp.) in USA.</title>
        <authorList>
            <person name="Teru Y."/>
            <person name="Hikima J."/>
            <person name="Kono T."/>
            <person name="Sakai M."/>
            <person name="Takano T."/>
            <person name="Hawke J.P."/>
            <person name="Takeyama H."/>
            <person name="Aoki T."/>
        </authorList>
    </citation>
    <scope>NUCLEOTIDE SEQUENCE [LARGE SCALE GENOMIC DNA]</scope>
    <source>
        <strain evidence="11">91-197</strain>
    </source>
</reference>
<organism evidence="9 11">
    <name type="scientific">Photobacterium damsela subsp. piscicida</name>
    <name type="common">Pasteurella piscicida</name>
    <dbReference type="NCBI Taxonomy" id="38294"/>
    <lineage>
        <taxon>Bacteria</taxon>
        <taxon>Pseudomonadati</taxon>
        <taxon>Pseudomonadota</taxon>
        <taxon>Gammaproteobacteria</taxon>
        <taxon>Vibrionales</taxon>
        <taxon>Vibrionaceae</taxon>
        <taxon>Photobacterium</taxon>
    </lineage>
</organism>
<evidence type="ECO:0000256" key="7">
    <source>
        <dbReference type="RuleBase" id="RU363032"/>
    </source>
</evidence>
<evidence type="ECO:0000256" key="1">
    <source>
        <dbReference type="ARBA" id="ARBA00004651"/>
    </source>
</evidence>
<protein>
    <submittedName>
        <fullName evidence="10">ABC transporter permease subunit</fullName>
    </submittedName>
    <submittedName>
        <fullName evidence="9">Inner membrane ABC transporter permease protein YejB</fullName>
    </submittedName>
</protein>
<evidence type="ECO:0000313" key="11">
    <source>
        <dbReference type="Proteomes" id="UP000218676"/>
    </source>
</evidence>
<keyword evidence="5 7" id="KW-1133">Transmembrane helix</keyword>
<dbReference type="CDD" id="cd06261">
    <property type="entry name" value="TM_PBP2"/>
    <property type="match status" value="1"/>
</dbReference>
<sequence length="343" mass="38240">MLHYFIRRLFLVIPTFLGITLLIFAITRLVPGGPVERMLASMHSQMDGGVSLSQSGESSALSQDQLAELNAFYGLDQPVTTAYINWLTKLVTLDLGESTRYYEPVTEMIAERLPVSLFYGAMTFVISYLISIPLGYYKALKHGSWFDSSSSILIFLGFALPGYVVGVLLITWFSYHLEWFPMGGFVSDDFDDHLSLWAQIKDLMWHAVLPLICYLIGDFATLTMTMKNNLMENLSADYLRTAMAKGLPFRTAVRKHALRNSLIPIASHFGNSLLFFMSGSFLIEVIFNIDGIGLLGYESVMERDYPVVMGIVAINAAMLLVGNILSDMCVAMVDPRVRFGAPA</sequence>
<dbReference type="GO" id="GO:0055085">
    <property type="term" value="P:transmembrane transport"/>
    <property type="evidence" value="ECO:0007669"/>
    <property type="project" value="InterPro"/>
</dbReference>
<feature type="transmembrane region" description="Helical" evidence="7">
    <location>
        <begin position="262"/>
        <end position="287"/>
    </location>
</feature>
<reference evidence="10 12" key="3">
    <citation type="submission" date="2020-09" db="EMBL/GenBank/DDBJ databases">
        <title>Complete, closed and curated genome sequences of Photobacterium damselae subsp. piscicida isolates from Australia indicate localised evolution and additional plasmid-borne pathogenicity mechanisms.</title>
        <authorList>
            <person name="Baseggio L."/>
            <person name="Silayeva O."/>
            <person name="Buller N."/>
            <person name="Landos M."/>
            <person name="Engelstaedter J."/>
            <person name="Barnes A.C."/>
        </authorList>
    </citation>
    <scope>NUCLEOTIDE SEQUENCE [LARGE SCALE GENOMIC DNA]</scope>
    <source>
        <strain evidence="10 12">AS-16-0540-1</strain>
    </source>
</reference>
<proteinExistence type="inferred from homology"/>
<comment type="similarity">
    <text evidence="7">Belongs to the binding-protein-dependent transport system permease family.</text>
</comment>
<accession>A0A1Q9H362</accession>
<comment type="subcellular location">
    <subcellularLocation>
        <location evidence="1 7">Cell membrane</location>
        <topology evidence="1 7">Multi-pass membrane protein</topology>
    </subcellularLocation>
</comment>
<evidence type="ECO:0000256" key="5">
    <source>
        <dbReference type="ARBA" id="ARBA00022989"/>
    </source>
</evidence>
<keyword evidence="3" id="KW-1003">Cell membrane</keyword>
<feature type="domain" description="ABC transmembrane type-1" evidence="8">
    <location>
        <begin position="113"/>
        <end position="326"/>
    </location>
</feature>
<dbReference type="RefSeq" id="WP_044174693.1">
    <property type="nucleotide sequence ID" value="NZ_AP018045.1"/>
</dbReference>
<dbReference type="EMBL" id="CP061854">
    <property type="protein sequence ID" value="QOD57073.1"/>
    <property type="molecule type" value="Genomic_DNA"/>
</dbReference>
<feature type="transmembrane region" description="Helical" evidence="7">
    <location>
        <begin position="307"/>
        <end position="326"/>
    </location>
</feature>
<evidence type="ECO:0000256" key="2">
    <source>
        <dbReference type="ARBA" id="ARBA00022448"/>
    </source>
</evidence>
<dbReference type="PANTHER" id="PTHR30465:SF66">
    <property type="entry name" value="INNER MEMBRANE ABC TRANSPORTER PERMEASE PROTEIN YEJB"/>
    <property type="match status" value="1"/>
</dbReference>
<dbReference type="Proteomes" id="UP000516656">
    <property type="component" value="Chromosome 1"/>
</dbReference>
<feature type="transmembrane region" description="Helical" evidence="7">
    <location>
        <begin position="9"/>
        <end position="30"/>
    </location>
</feature>
<dbReference type="EMBL" id="AP018045">
    <property type="protein sequence ID" value="BAX53980.1"/>
    <property type="molecule type" value="Genomic_DNA"/>
</dbReference>
<evidence type="ECO:0000313" key="12">
    <source>
        <dbReference type="Proteomes" id="UP000516656"/>
    </source>
</evidence>
<reference evidence="9" key="1">
    <citation type="journal article" date="2017" name="Genome Announc.">
        <title>Whole-Genome Sequence of Photobacterium damselae subsp. piscicida Strain 91-197, Isolated from Hybrid Striped Bass (Morone sp.) in the United States.</title>
        <authorList>
            <person name="Teru Y."/>
            <person name="Hikima J."/>
            <person name="Kono T."/>
            <person name="Sakai M."/>
            <person name="Takano T."/>
            <person name="Hawke J.P."/>
            <person name="Takeyama H."/>
            <person name="Aoki T."/>
        </authorList>
    </citation>
    <scope>NUCLEOTIDE SEQUENCE</scope>
    <source>
        <strain evidence="9">91-197</strain>
    </source>
</reference>
<evidence type="ECO:0000313" key="10">
    <source>
        <dbReference type="EMBL" id="QOD57073.1"/>
    </source>
</evidence>
<dbReference type="InterPro" id="IPR035906">
    <property type="entry name" value="MetI-like_sf"/>
</dbReference>
<dbReference type="Pfam" id="PF00528">
    <property type="entry name" value="BPD_transp_1"/>
    <property type="match status" value="1"/>
</dbReference>
<dbReference type="PROSITE" id="PS50928">
    <property type="entry name" value="ABC_TM1"/>
    <property type="match status" value="1"/>
</dbReference>
<name>A0A1Q9H362_PHODP</name>
<keyword evidence="4 7" id="KW-0812">Transmembrane</keyword>
<gene>
    <name evidence="10" type="ORF">IC627_03275</name>
    <name evidence="9" type="ORF">PDPUS_1_02606</name>
</gene>
<dbReference type="GO" id="GO:0005886">
    <property type="term" value="C:plasma membrane"/>
    <property type="evidence" value="ECO:0007669"/>
    <property type="project" value="UniProtKB-SubCell"/>
</dbReference>
<dbReference type="PANTHER" id="PTHR30465">
    <property type="entry name" value="INNER MEMBRANE ABC TRANSPORTER"/>
    <property type="match status" value="1"/>
</dbReference>
<evidence type="ECO:0000256" key="6">
    <source>
        <dbReference type="ARBA" id="ARBA00023136"/>
    </source>
</evidence>
<evidence type="ECO:0000313" key="9">
    <source>
        <dbReference type="EMBL" id="BAX53980.1"/>
    </source>
</evidence>
<dbReference type="GeneID" id="93398607"/>
<dbReference type="GO" id="GO:0042884">
    <property type="term" value="P:microcin transport"/>
    <property type="evidence" value="ECO:0007669"/>
    <property type="project" value="TreeGrafter"/>
</dbReference>
<feature type="transmembrane region" description="Helical" evidence="7">
    <location>
        <begin position="117"/>
        <end position="140"/>
    </location>
</feature>
<dbReference type="AlphaFoldDB" id="A0A1Q9H362"/>
<feature type="transmembrane region" description="Helical" evidence="7">
    <location>
        <begin position="203"/>
        <end position="222"/>
    </location>
</feature>
<evidence type="ECO:0000259" key="8">
    <source>
        <dbReference type="PROSITE" id="PS50928"/>
    </source>
</evidence>
<keyword evidence="2 7" id="KW-0813">Transport</keyword>
<evidence type="ECO:0000256" key="4">
    <source>
        <dbReference type="ARBA" id="ARBA00022692"/>
    </source>
</evidence>
<dbReference type="SUPFAM" id="SSF161098">
    <property type="entry name" value="MetI-like"/>
    <property type="match status" value="1"/>
</dbReference>
<keyword evidence="6 7" id="KW-0472">Membrane</keyword>